<proteinExistence type="predicted"/>
<feature type="region of interest" description="Disordered" evidence="1">
    <location>
        <begin position="123"/>
        <end position="177"/>
    </location>
</feature>
<reference evidence="2" key="2">
    <citation type="journal article" date="2021" name="PeerJ">
        <title>Extensive microbial diversity within the chicken gut microbiome revealed by metagenomics and culture.</title>
        <authorList>
            <person name="Gilroy R."/>
            <person name="Ravi A."/>
            <person name="Getino M."/>
            <person name="Pursley I."/>
            <person name="Horton D.L."/>
            <person name="Alikhan N.F."/>
            <person name="Baker D."/>
            <person name="Gharbi K."/>
            <person name="Hall N."/>
            <person name="Watson M."/>
            <person name="Adriaenssens E.M."/>
            <person name="Foster-Nyarko E."/>
            <person name="Jarju S."/>
            <person name="Secka A."/>
            <person name="Antonio M."/>
            <person name="Oren A."/>
            <person name="Chaudhuri R.R."/>
            <person name="La Ragione R."/>
            <person name="Hildebrand F."/>
            <person name="Pallen M.J."/>
        </authorList>
    </citation>
    <scope>NUCLEOTIDE SEQUENCE</scope>
    <source>
        <strain evidence="2">10532</strain>
    </source>
</reference>
<sequence length="384" mass="44196">MRYSIFEYSQEKLISFGLDITDALLLNWFANFFCGRMEKQIFKDGNGNSKVFGWIKTSKIIEDLPVLEITSEKGIQKRLNAFVEKGLLERQILNTQKGKKSYYRTTILYESLINTSIKQNEEKKDNSIKLNHADKTESNESSQGNSGYHADKTESNESSQSNSGYHAQSNCGRHPQGNSSYHAISNSLINDNLIKDTAANILACTEKHFGQSIFDSEFDKKAAAYLIKNNIQDINDIEGYFIFLKKILYSKKTVINLRGLAYKLFFEPDIIAEFIKSKQTELKKKDELEKRKIVCPCCGTFFLSENLECPECNLQVSDFTDIYQIEKHKQIVKLSPEDKKNYLSELEKIYFCKPLTQMLHLTSEEKLKIKQMEDELNIKYGITG</sequence>
<feature type="compositionally biased region" description="Polar residues" evidence="1">
    <location>
        <begin position="156"/>
        <end position="177"/>
    </location>
</feature>
<name>A0A9D9N1M6_9SPIR</name>
<evidence type="ECO:0000313" key="3">
    <source>
        <dbReference type="Proteomes" id="UP000823638"/>
    </source>
</evidence>
<protein>
    <submittedName>
        <fullName evidence="2">Uncharacterized protein</fullName>
    </submittedName>
</protein>
<comment type="caution">
    <text evidence="2">The sequence shown here is derived from an EMBL/GenBank/DDBJ whole genome shotgun (WGS) entry which is preliminary data.</text>
</comment>
<gene>
    <name evidence="2" type="ORF">IAA81_02425</name>
</gene>
<dbReference type="AlphaFoldDB" id="A0A9D9N1M6"/>
<accession>A0A9D9N1M6</accession>
<evidence type="ECO:0000313" key="2">
    <source>
        <dbReference type="EMBL" id="MBO8457067.1"/>
    </source>
</evidence>
<dbReference type="EMBL" id="JADIMM010000025">
    <property type="protein sequence ID" value="MBO8457067.1"/>
    <property type="molecule type" value="Genomic_DNA"/>
</dbReference>
<evidence type="ECO:0000256" key="1">
    <source>
        <dbReference type="SAM" id="MobiDB-lite"/>
    </source>
</evidence>
<organism evidence="2 3">
    <name type="scientific">Candidatus Gallitreponema excrementavium</name>
    <dbReference type="NCBI Taxonomy" id="2840840"/>
    <lineage>
        <taxon>Bacteria</taxon>
        <taxon>Pseudomonadati</taxon>
        <taxon>Spirochaetota</taxon>
        <taxon>Spirochaetia</taxon>
        <taxon>Spirochaetales</taxon>
        <taxon>Candidatus Gallitreponema</taxon>
    </lineage>
</organism>
<dbReference type="Proteomes" id="UP000823638">
    <property type="component" value="Unassembled WGS sequence"/>
</dbReference>
<feature type="compositionally biased region" description="Basic and acidic residues" evidence="1">
    <location>
        <begin position="123"/>
        <end position="138"/>
    </location>
</feature>
<reference evidence="2" key="1">
    <citation type="submission" date="2020-10" db="EMBL/GenBank/DDBJ databases">
        <authorList>
            <person name="Gilroy R."/>
        </authorList>
    </citation>
    <scope>NUCLEOTIDE SEQUENCE</scope>
    <source>
        <strain evidence="2">10532</strain>
    </source>
</reference>